<organism evidence="2 3">
    <name type="scientific">Arthrobotrys flagrans</name>
    <name type="common">Nematode-trapping fungus</name>
    <name type="synonym">Trichothecium flagrans</name>
    <dbReference type="NCBI Taxonomy" id="97331"/>
    <lineage>
        <taxon>Eukaryota</taxon>
        <taxon>Fungi</taxon>
        <taxon>Dikarya</taxon>
        <taxon>Ascomycota</taxon>
        <taxon>Pezizomycotina</taxon>
        <taxon>Orbiliomycetes</taxon>
        <taxon>Orbiliales</taxon>
        <taxon>Orbiliaceae</taxon>
        <taxon>Arthrobotrys</taxon>
    </lineage>
</organism>
<keyword evidence="3" id="KW-1185">Reference proteome</keyword>
<accession>A0A437A059</accession>
<reference evidence="2 3" key="1">
    <citation type="submission" date="2019-01" db="EMBL/GenBank/DDBJ databases">
        <title>Intercellular communication is required for trap formation in the nematode-trapping fungus Duddingtonia flagrans.</title>
        <authorList>
            <person name="Youssar L."/>
            <person name="Wernet V."/>
            <person name="Hensel N."/>
            <person name="Hildebrandt H.-G."/>
            <person name="Fischer R."/>
        </authorList>
    </citation>
    <scope>NUCLEOTIDE SEQUENCE [LARGE SCALE GENOMIC DNA]</scope>
    <source>
        <strain evidence="2 3">CBS H-5679</strain>
    </source>
</reference>
<evidence type="ECO:0000256" key="1">
    <source>
        <dbReference type="SAM" id="SignalP"/>
    </source>
</evidence>
<dbReference type="RefSeq" id="XP_067490168.1">
    <property type="nucleotide sequence ID" value="XM_067635772.1"/>
</dbReference>
<dbReference type="EMBL" id="SAEB01000007">
    <property type="protein sequence ID" value="RVD84624.1"/>
    <property type="molecule type" value="Genomic_DNA"/>
</dbReference>
<feature type="signal peptide" evidence="1">
    <location>
        <begin position="1"/>
        <end position="21"/>
    </location>
</feature>
<protein>
    <recommendedName>
        <fullName evidence="4">Cyanovirin-N domain-containing protein</fullName>
    </recommendedName>
</protein>
<dbReference type="VEuPathDB" id="FungiDB:DFL_006363"/>
<name>A0A437A059_ARTFL</name>
<keyword evidence="1" id="KW-0732">Signal</keyword>
<evidence type="ECO:0008006" key="4">
    <source>
        <dbReference type="Google" id="ProtNLM"/>
    </source>
</evidence>
<evidence type="ECO:0000313" key="2">
    <source>
        <dbReference type="EMBL" id="RVD84624.1"/>
    </source>
</evidence>
<proteinExistence type="predicted"/>
<comment type="caution">
    <text evidence="2">The sequence shown here is derived from an EMBL/GenBank/DDBJ whole genome shotgun (WGS) entry which is preliminary data.</text>
</comment>
<evidence type="ECO:0000313" key="3">
    <source>
        <dbReference type="Proteomes" id="UP000283090"/>
    </source>
</evidence>
<dbReference type="AlphaFoldDB" id="A0A437A059"/>
<feature type="chain" id="PRO_5019217290" description="Cyanovirin-N domain-containing protein" evidence="1">
    <location>
        <begin position="22"/>
        <end position="213"/>
    </location>
</feature>
<dbReference type="Proteomes" id="UP000283090">
    <property type="component" value="Unassembled WGS sequence"/>
</dbReference>
<gene>
    <name evidence="2" type="ORF">DFL_006363</name>
</gene>
<sequence>MRFTSALVLAAALYSADIAFAGCAADNCLRAVRASVFPTRSGTADCSSFFSATVQQKPSTAIVSTDGTTITTTAVYLETASPTAIPSYASACSGAARYSSACSCIGAAHVTTTVFPPTPTTSDIINAVFVVSPEGCPRSTPTGLAIGQSDDAFSQQNGGLSYTQYEGNQVVLQDPTNGPFFLDLSREDRVAISDNADFDCWNCFGGEWSVEEA</sequence>
<dbReference type="OrthoDB" id="5596743at2759"/>
<dbReference type="GeneID" id="93588674"/>